<evidence type="ECO:0000313" key="2">
    <source>
        <dbReference type="Proteomes" id="UP000092839"/>
    </source>
</evidence>
<proteinExistence type="predicted"/>
<dbReference type="OrthoDB" id="9850001at2"/>
<sequence length="108" mass="12143">MTNGGFFTVAAIVAVGAWVLWPKPAAFAQKDVDKIKEDIRTEFSKRDGLKVIDVQLIRENDRKLVGFVKLEIEALAELKSLGGLFHGTMIKECTASMDENWQTLWSCR</sequence>
<evidence type="ECO:0000313" key="1">
    <source>
        <dbReference type="EMBL" id="ANW02757.1"/>
    </source>
</evidence>
<organism evidence="1 2">
    <name type="scientific">Bradyrhizobium icense</name>
    <dbReference type="NCBI Taxonomy" id="1274631"/>
    <lineage>
        <taxon>Bacteria</taxon>
        <taxon>Pseudomonadati</taxon>
        <taxon>Pseudomonadota</taxon>
        <taxon>Alphaproteobacteria</taxon>
        <taxon>Hyphomicrobiales</taxon>
        <taxon>Nitrobacteraceae</taxon>
        <taxon>Bradyrhizobium</taxon>
    </lineage>
</organism>
<reference evidence="1 2" key="1">
    <citation type="submission" date="2016-07" db="EMBL/GenBank/DDBJ databases">
        <title>Complete genome sequence of Bradyrhizobium icense LMTR 13T, a potential inoculant strain isolated from lima bean (Phaseolus lunatus) in Peru.</title>
        <authorList>
            <person name="Ormeno-Orrillo E."/>
            <person name="Duran D."/>
            <person name="Rogel M.A."/>
            <person name="Rey L."/>
            <person name="Imperial J."/>
            <person name="Ruiz-Argueso T."/>
            <person name="Martinez-Romero E."/>
        </authorList>
    </citation>
    <scope>NUCLEOTIDE SEQUENCE [LARGE SCALE GENOMIC DNA]</scope>
    <source>
        <strain evidence="1 2">LMTR 13</strain>
    </source>
</reference>
<protein>
    <submittedName>
        <fullName evidence="1">Uncharacterized protein</fullName>
    </submittedName>
</protein>
<keyword evidence="2" id="KW-1185">Reference proteome</keyword>
<dbReference type="EMBL" id="CP016428">
    <property type="protein sequence ID" value="ANW02757.1"/>
    <property type="molecule type" value="Genomic_DNA"/>
</dbReference>
<name>A0A1B1UJ80_9BRAD</name>
<dbReference type="Proteomes" id="UP000092839">
    <property type="component" value="Chromosome"/>
</dbReference>
<dbReference type="AlphaFoldDB" id="A0A1B1UJ80"/>
<accession>A0A1B1UJ80</accession>
<dbReference type="RefSeq" id="WP_065729959.1">
    <property type="nucleotide sequence ID" value="NZ_CP016428.1"/>
</dbReference>
<gene>
    <name evidence="1" type="ORF">LMTR13_23910</name>
</gene>
<dbReference type="KEGG" id="bic:LMTR13_23910"/>